<gene>
    <name evidence="1" type="ORF">HVS_03925</name>
</gene>
<name>A0A2K9EMP9_9FIRM</name>
<dbReference type="AlphaFoldDB" id="A0A2K9EMP9"/>
<proteinExistence type="predicted"/>
<dbReference type="RefSeq" id="WP_101299430.1">
    <property type="nucleotide sequence ID" value="NZ_CP025197.1"/>
</dbReference>
<dbReference type="KEGG" id="hsc:HVS_03925"/>
<accession>A0A2K9EMP9</accession>
<reference evidence="1 2" key="1">
    <citation type="submission" date="2017-12" db="EMBL/GenBank/DDBJ databases">
        <title>Complete genome sequence of Herbivorax saccincola GGR1, a novel Cellulosome-producing hydrolytic bacterium in a thermophilic biogas plant, established by Illumina and Nanopore MinION sequencing.</title>
        <authorList>
            <person name="Pechtl A."/>
            <person name="Ruckert C."/>
            <person name="Koeck D.E."/>
            <person name="Maus I."/>
            <person name="Winkler A."/>
            <person name="Kalinowski J."/>
            <person name="Puhler A."/>
            <person name="Schwarz W.W."/>
            <person name="Zverlov V.V."/>
            <person name="Schluter A."/>
            <person name="Liebl W."/>
        </authorList>
    </citation>
    <scope>NUCLEOTIDE SEQUENCE [LARGE SCALE GENOMIC DNA]</scope>
    <source>
        <strain evidence="2">SR1</strain>
    </source>
</reference>
<evidence type="ECO:0000313" key="1">
    <source>
        <dbReference type="EMBL" id="AUG56730.1"/>
    </source>
</evidence>
<evidence type="ECO:0000313" key="2">
    <source>
        <dbReference type="Proteomes" id="UP000233534"/>
    </source>
</evidence>
<dbReference type="EMBL" id="CP025197">
    <property type="protein sequence ID" value="AUG56730.1"/>
    <property type="molecule type" value="Genomic_DNA"/>
</dbReference>
<keyword evidence="2" id="KW-1185">Reference proteome</keyword>
<sequence length="115" mass="13324">MKKISINKNTIEYLKDLDVHDSELKEIYCNYDKHIVVIPITLQNPNEKGVPLKLEFINVKKIDVSIYEPWGEGIYINELTVQLAKDYLSFEVLMNSGDKINIIASEMIYQCQDTV</sequence>
<protein>
    <submittedName>
        <fullName evidence="1">Uncharacterized protein</fullName>
    </submittedName>
</protein>
<dbReference type="Proteomes" id="UP000233534">
    <property type="component" value="Chromosome"/>
</dbReference>
<organism evidence="1 2">
    <name type="scientific">Acetivibrio saccincola</name>
    <dbReference type="NCBI Taxonomy" id="1677857"/>
    <lineage>
        <taxon>Bacteria</taxon>
        <taxon>Bacillati</taxon>
        <taxon>Bacillota</taxon>
        <taxon>Clostridia</taxon>
        <taxon>Eubacteriales</taxon>
        <taxon>Oscillospiraceae</taxon>
        <taxon>Acetivibrio</taxon>
    </lineage>
</organism>